<accession>A0A1C4YCV6</accession>
<dbReference type="PANTHER" id="PTHR37291">
    <property type="entry name" value="5-METHYLCYTOSINE-SPECIFIC RESTRICTION ENZYME B"/>
    <property type="match status" value="1"/>
</dbReference>
<feature type="region of interest" description="Disordered" evidence="1">
    <location>
        <begin position="1"/>
        <end position="20"/>
    </location>
</feature>
<evidence type="ECO:0000313" key="4">
    <source>
        <dbReference type="Proteomes" id="UP000198253"/>
    </source>
</evidence>
<dbReference type="InParanoid" id="A0A1C4YCV6"/>
<protein>
    <submittedName>
        <fullName evidence="3">5-methylcytosine-specific restriction enzyme B</fullName>
    </submittedName>
</protein>
<feature type="domain" description="AAA+ ATPase" evidence="2">
    <location>
        <begin position="644"/>
        <end position="806"/>
    </location>
</feature>
<evidence type="ECO:0000313" key="3">
    <source>
        <dbReference type="EMBL" id="SCF18528.1"/>
    </source>
</evidence>
<dbReference type="Proteomes" id="UP000198253">
    <property type="component" value="Chromosome I"/>
</dbReference>
<dbReference type="PANTHER" id="PTHR37291:SF1">
    <property type="entry name" value="TYPE IV METHYL-DIRECTED RESTRICTION ENZYME ECOKMCRB SUBUNIT"/>
    <property type="match status" value="1"/>
</dbReference>
<dbReference type="InterPro" id="IPR027417">
    <property type="entry name" value="P-loop_NTPase"/>
</dbReference>
<dbReference type="RefSeq" id="WP_157748961.1">
    <property type="nucleotide sequence ID" value="NZ_LT607413.1"/>
</dbReference>
<organism evidence="3 4">
    <name type="scientific">Micromonospora echinospora</name>
    <name type="common">Micromonospora purpurea</name>
    <dbReference type="NCBI Taxonomy" id="1877"/>
    <lineage>
        <taxon>Bacteria</taxon>
        <taxon>Bacillati</taxon>
        <taxon>Actinomycetota</taxon>
        <taxon>Actinomycetes</taxon>
        <taxon>Micromonosporales</taxon>
        <taxon>Micromonosporaceae</taxon>
        <taxon>Micromonospora</taxon>
    </lineage>
</organism>
<dbReference type="CDD" id="cd00009">
    <property type="entry name" value="AAA"/>
    <property type="match status" value="1"/>
</dbReference>
<dbReference type="AlphaFoldDB" id="A0A1C4YCV6"/>
<dbReference type="REBASE" id="157982">
    <property type="entry name" value="Mec43816McrBCP"/>
</dbReference>
<evidence type="ECO:0000259" key="2">
    <source>
        <dbReference type="SMART" id="SM00382"/>
    </source>
</evidence>
<dbReference type="SMART" id="SM00382">
    <property type="entry name" value="AAA"/>
    <property type="match status" value="1"/>
</dbReference>
<reference evidence="4" key="1">
    <citation type="submission" date="2016-06" db="EMBL/GenBank/DDBJ databases">
        <authorList>
            <person name="Varghese N."/>
            <person name="Submissions Spin"/>
        </authorList>
    </citation>
    <scope>NUCLEOTIDE SEQUENCE [LARGE SCALE GENOMIC DNA]</scope>
    <source>
        <strain evidence="4">DSM 43816</strain>
    </source>
</reference>
<dbReference type="GO" id="GO:0005524">
    <property type="term" value="F:ATP binding"/>
    <property type="evidence" value="ECO:0007669"/>
    <property type="project" value="InterPro"/>
</dbReference>
<keyword evidence="4" id="KW-1185">Reference proteome</keyword>
<gene>
    <name evidence="3" type="ORF">GA0070618_3839</name>
</gene>
<evidence type="ECO:0000256" key="1">
    <source>
        <dbReference type="SAM" id="MobiDB-lite"/>
    </source>
</evidence>
<dbReference type="EMBL" id="LT607413">
    <property type="protein sequence ID" value="SCF18528.1"/>
    <property type="molecule type" value="Genomic_DNA"/>
</dbReference>
<proteinExistence type="predicted"/>
<dbReference type="Pfam" id="PF07728">
    <property type="entry name" value="AAA_5"/>
    <property type="match status" value="1"/>
</dbReference>
<dbReference type="InterPro" id="IPR011704">
    <property type="entry name" value="ATPase_dyneun-rel_AAA"/>
</dbReference>
<name>A0A1C4YCV6_MICEC</name>
<dbReference type="SUPFAM" id="SSF52540">
    <property type="entry name" value="P-loop containing nucleoside triphosphate hydrolases"/>
    <property type="match status" value="1"/>
</dbReference>
<dbReference type="InterPro" id="IPR003593">
    <property type="entry name" value="AAA+_ATPase"/>
</dbReference>
<sequence>MREPTGEAGGTKLTEMSTAEAELRKDPAKQARFDRLHSGPYFSAVVEANRAYLAAAVPDAAVTERERWVLTCLPGNAHTQRLSVLSMRTMEVLVLLEPVILGDGDVTGFVSVRQSVLKAALPPGRSLEQQYPGLSFRTDSPYHDAGEDQIRVLGPRRALVAAFADETFAAAARALATDLLTGRTSHARHHNYPLADAVLGRTVPVDPPVVDDTMRNSLLVRTCLEVLSDSGERMHGRTVLDEVAKRITLTEAELRPHKSGVPVWTIAARFHTGDAATIGWMVKRAGDWWITDAGRAALEEYPGRDEFYAEIGRRYREVYRNRKQARKKYDNRLHVLAAALQRVEPGSWTAYDDLAELVDGTPDDIAHLLADTYVENSHRVLDAAGRIPPAEHQHVRHRGSDLRARLVEESVEFTGRTANQEQRIPADLLRGELEPSPATEAVARRAWLVRGANVDGYDLVPRWLAEGWVSLAASQLTGAVEAVGPQRLAQIIEEEYRHKSYSVREKLRGYFEAFLRGIRPGDFVLTVEQGEIHLGLVDGPARFVESPDRRSNLRRDVEWLTVDAARDLTELTGSLPTLLQNQDDLIDLTDALDAVERLHADLTPEAPPAAPAPEARLAQVTEDVAAELLTELDWLTRLRDLLAERKQVILYGPPGTGKTYLATRLAAKLTEAHAVRLVQFHPSYTYEDFFEGFRPQSADDGTLRFKLTPGPLRQLADEAREHPSTAYVLVIDEINRGNLAKVFGELYFLLEYRDEAIRLQYSAEPFTLPPNLYLIGTMNTADRSIALLDAAMRRRFAFVELHPAKPPVNGLLRRWLERHGLDPSRAGLLDALNVRLDDADYAVGPSYLMRPSVHAGPDALRQVWEYDVLPLLREHHYADDVDVDKRYNLDDLLASLPSDQP</sequence>
<dbReference type="GO" id="GO:0016887">
    <property type="term" value="F:ATP hydrolysis activity"/>
    <property type="evidence" value="ECO:0007669"/>
    <property type="project" value="InterPro"/>
</dbReference>
<dbReference type="InterPro" id="IPR052934">
    <property type="entry name" value="Methyl-DNA_Rec/Restrict_Enz"/>
</dbReference>
<dbReference type="Gene3D" id="3.40.50.300">
    <property type="entry name" value="P-loop containing nucleotide triphosphate hydrolases"/>
    <property type="match status" value="1"/>
</dbReference>